<accession>A0AAE9FIT2</accession>
<dbReference type="SMART" id="SM01126">
    <property type="entry name" value="DDE_Tnp_IS1595"/>
    <property type="match status" value="1"/>
</dbReference>
<dbReference type="InterPro" id="IPR024445">
    <property type="entry name" value="Tnp_ISXO2-like"/>
</dbReference>
<organism evidence="3 4">
    <name type="scientific">Caenorhabditis briggsae</name>
    <dbReference type="NCBI Taxonomy" id="6238"/>
    <lineage>
        <taxon>Eukaryota</taxon>
        <taxon>Metazoa</taxon>
        <taxon>Ecdysozoa</taxon>
        <taxon>Nematoda</taxon>
        <taxon>Chromadorea</taxon>
        <taxon>Rhabditida</taxon>
        <taxon>Rhabditina</taxon>
        <taxon>Rhabditomorpha</taxon>
        <taxon>Rhabditoidea</taxon>
        <taxon>Rhabditidae</taxon>
        <taxon>Peloderinae</taxon>
        <taxon>Caenorhabditis</taxon>
    </lineage>
</organism>
<keyword evidence="4" id="KW-1185">Reference proteome</keyword>
<evidence type="ECO:0000313" key="4">
    <source>
        <dbReference type="Proteomes" id="UP000829354"/>
    </source>
</evidence>
<feature type="compositionally biased region" description="Acidic residues" evidence="1">
    <location>
        <begin position="205"/>
        <end position="311"/>
    </location>
</feature>
<evidence type="ECO:0000259" key="2">
    <source>
        <dbReference type="SMART" id="SM01126"/>
    </source>
</evidence>
<dbReference type="PANTHER" id="PTHR47163:SF3">
    <property type="entry name" value="PROTEIN CBG18017"/>
    <property type="match status" value="1"/>
</dbReference>
<feature type="region of interest" description="Disordered" evidence="1">
    <location>
        <begin position="493"/>
        <end position="516"/>
    </location>
</feature>
<evidence type="ECO:0000256" key="1">
    <source>
        <dbReference type="SAM" id="MobiDB-lite"/>
    </source>
</evidence>
<proteinExistence type="predicted"/>
<reference evidence="3 4" key="1">
    <citation type="submission" date="2022-04" db="EMBL/GenBank/DDBJ databases">
        <title>Chromosome-level reference genomes for two strains of Caenorhabditis briggsae: an improved platform for comparative genomics.</title>
        <authorList>
            <person name="Stevens L."/>
            <person name="Andersen E."/>
        </authorList>
    </citation>
    <scope>NUCLEOTIDE SEQUENCE [LARGE SCALE GENOMIC DNA]</scope>
    <source>
        <strain evidence="3">VX34</strain>
        <tissue evidence="3">Whole-organism</tissue>
    </source>
</reference>
<feature type="region of interest" description="Disordered" evidence="1">
    <location>
        <begin position="187"/>
        <end position="355"/>
    </location>
</feature>
<gene>
    <name evidence="3" type="ORF">L5515_019363</name>
</gene>
<dbReference type="Pfam" id="PF12762">
    <property type="entry name" value="DDE_Tnp_IS1595"/>
    <property type="match status" value="1"/>
</dbReference>
<dbReference type="EMBL" id="CP092625">
    <property type="protein sequence ID" value="UMM44137.1"/>
    <property type="molecule type" value="Genomic_DNA"/>
</dbReference>
<name>A0AAE9FIT2_CAEBR</name>
<protein>
    <recommendedName>
        <fullName evidence="2">ISXO2-like transposase domain-containing protein</fullName>
    </recommendedName>
</protein>
<dbReference type="AlphaFoldDB" id="A0AAE9FIT2"/>
<dbReference type="PANTHER" id="PTHR47163">
    <property type="entry name" value="DDE_TNP_IS1595 DOMAIN-CONTAINING PROTEIN"/>
    <property type="match status" value="1"/>
</dbReference>
<dbReference type="InterPro" id="IPR053164">
    <property type="entry name" value="IS1016-like_transposase"/>
</dbReference>
<feature type="compositionally biased region" description="Low complexity" evidence="1">
    <location>
        <begin position="313"/>
        <end position="334"/>
    </location>
</feature>
<feature type="domain" description="ISXO2-like transposase" evidence="2">
    <location>
        <begin position="119"/>
        <end position="232"/>
    </location>
</feature>
<sequence>MLLMLLSSTSAHKGRPQRHTIVQPSELRPVEAIANLPELTSRNIADFIGNIDGTEESDEAALRFLATYGLVLNERECPECLNASLHGVTTSTIVNLNKLFRQLTEQWFERQIEKNPNFLLGGPGKIVEIDESHMYKAKYNRGHMLRRKSIWIFGMTERHTNKVAMFRVKQRDAATLLPIIRAHVKPGSMIVSDDESDSSDPNHGDDDDEDGADSTVDDNNGYDDDDDNNGDDDNDDNNDYEDNGDNNDDDDYDDDDIQNEDESEFEEEQEGEQEEEQDEEQDEEKEDEEQDEEQDKEQDEEQEKNQEDEPAMDSTDLAASSSSSELPASSSSDLPVKADTPAEDPPKNPVHPSLLYVNMKKMTQDPISQWIMMYTGRPRSEREMPESPTCRVERERRETDEWIAKNPHRTLEDLLQENRESQLEKQIEYQYRKNKKAPTLDEQKIGPDGRYIFSEEYIDFMFYRELQPLVDLRSLHFVEDLLKEKIVQRDAAKKAKEEAEAVEARENKDPKSSTGE</sequence>
<evidence type="ECO:0000313" key="3">
    <source>
        <dbReference type="EMBL" id="UMM44137.1"/>
    </source>
</evidence>
<dbReference type="Proteomes" id="UP000829354">
    <property type="component" value="Chromosome X"/>
</dbReference>